<accession>A0ABQ7WMX6</accession>
<keyword evidence="2" id="KW-1185">Reference proteome</keyword>
<proteinExistence type="predicted"/>
<comment type="caution">
    <text evidence="1">The sequence shown here is derived from an EMBL/GenBank/DDBJ whole genome shotgun (WGS) entry which is preliminary data.</text>
</comment>
<organism evidence="1 2">
    <name type="scientific">Solanum tuberosum</name>
    <name type="common">Potato</name>
    <dbReference type="NCBI Taxonomy" id="4113"/>
    <lineage>
        <taxon>Eukaryota</taxon>
        <taxon>Viridiplantae</taxon>
        <taxon>Streptophyta</taxon>
        <taxon>Embryophyta</taxon>
        <taxon>Tracheophyta</taxon>
        <taxon>Spermatophyta</taxon>
        <taxon>Magnoliopsida</taxon>
        <taxon>eudicotyledons</taxon>
        <taxon>Gunneridae</taxon>
        <taxon>Pentapetalae</taxon>
        <taxon>asterids</taxon>
        <taxon>lamiids</taxon>
        <taxon>Solanales</taxon>
        <taxon>Solanaceae</taxon>
        <taxon>Solanoideae</taxon>
        <taxon>Solaneae</taxon>
        <taxon>Solanum</taxon>
    </lineage>
</organism>
<dbReference type="EMBL" id="JAIVGD010000001">
    <property type="protein sequence ID" value="KAH0782073.1"/>
    <property type="molecule type" value="Genomic_DNA"/>
</dbReference>
<dbReference type="Proteomes" id="UP000826656">
    <property type="component" value="Unassembled WGS sequence"/>
</dbReference>
<evidence type="ECO:0000313" key="2">
    <source>
        <dbReference type="Proteomes" id="UP000826656"/>
    </source>
</evidence>
<name>A0ABQ7WMX6_SOLTU</name>
<sequence length="84" mass="9209">MVVELPLEDGEGDCATFDLEKATMAPNNCYTRSKTLDLTNNQFLSKLLNPQILFIHSSSIFAEIGVVDGSDDVKFGENGILVEE</sequence>
<gene>
    <name evidence="1" type="ORF">KY290_001671</name>
</gene>
<protein>
    <submittedName>
        <fullName evidence="1">Uncharacterized protein</fullName>
    </submittedName>
</protein>
<evidence type="ECO:0000313" key="1">
    <source>
        <dbReference type="EMBL" id="KAH0782073.1"/>
    </source>
</evidence>
<reference evidence="1 2" key="1">
    <citation type="journal article" date="2021" name="bioRxiv">
        <title>Chromosome-scale and haplotype-resolved genome assembly of a tetraploid potato cultivar.</title>
        <authorList>
            <person name="Sun H."/>
            <person name="Jiao W.-B."/>
            <person name="Krause K."/>
            <person name="Campoy J.A."/>
            <person name="Goel M."/>
            <person name="Folz-Donahue K."/>
            <person name="Kukat C."/>
            <person name="Huettel B."/>
            <person name="Schneeberger K."/>
        </authorList>
    </citation>
    <scope>NUCLEOTIDE SEQUENCE [LARGE SCALE GENOMIC DNA]</scope>
    <source>
        <strain evidence="1">SolTubOtavaFocal</strain>
        <tissue evidence="1">Leaves</tissue>
    </source>
</reference>